<dbReference type="SUPFAM" id="SSF49562">
    <property type="entry name" value="C2 domain (Calcium/lipid-binding domain, CaLB)"/>
    <property type="match status" value="1"/>
</dbReference>
<organism evidence="3 4">
    <name type="scientific">Candida glabrata</name>
    <name type="common">Yeast</name>
    <name type="synonym">Torulopsis glabrata</name>
    <dbReference type="NCBI Taxonomy" id="5478"/>
    <lineage>
        <taxon>Eukaryota</taxon>
        <taxon>Fungi</taxon>
        <taxon>Dikarya</taxon>
        <taxon>Ascomycota</taxon>
        <taxon>Saccharomycotina</taxon>
        <taxon>Saccharomycetes</taxon>
        <taxon>Saccharomycetales</taxon>
        <taxon>Saccharomycetaceae</taxon>
        <taxon>Nakaseomyces</taxon>
    </lineage>
</organism>
<sequence length="1068" mass="122821">MSNIEQLQAHFTSERFQVLIKKNKGCFIGKVDWCSELSIDVWKTHYLQITDQGSLTHAIETPIISKEFVGATSGFKEPKHPIIKHLQKCGVRLLSANQHSQPGGQQTYQSQPLPIIEVIARNPSATKDMKVYLRIVNLEKFQELLVSLIWWSTFNSKGIFDKVRIQHPEYLPQTEPTDSIDVLSESFEIECNVYGPIPFDANVTTLKNISNIENYLSHSSFIDAGSMLDPDYLSNSSNFSWFKAKCILKKTGILDIIIDETIIYSLDVKTLLSSEVRIVNGHLYDDNCLYIGHLSSLRSKINYVGGNLLGGVGLDDKHQALLLHSKLKHEIELMYTLFQLFTSAEQLSLIGAARSNTLRLVNNLEVSVLEGNLNDMSGIEEGTLFVDVILWGKIFARTPFVQSSKNPFWREIFEFTEAVIPDKLQFDLKYNSDYKQQILGRCTITKDMIHGTMLDKETRVPLFSVANPEKQVGTLCLKVTSRRNYILPPNNFKKIDETLNSINLKYLTGFAYGESIGTSKEVEKCAVTFLNIFQTMQKEDIWCTILINKELEDFSKQSGSRPGIDGQYMPSRVNSLFRGNSILTKTLELYFLRIGREYLEKAFGTLIRNLLNEEVSFEMDPMRISAKDDIERRQIIQHNSEDLKQWVCTIWNRIIETSNDLPKKIKKQLHELRKGFEIICLEKGQQSILNCISAFLFLRFFCPLILNPKLFKFTESHLTMKQTRNMLLITKVLQNISTLNPFGVKEQWLQPLNPFVEGFREQVIEYVDKVTERKIDFSTKLLGSTADRETAMSIIKPDVLPYMKSSVYGIDKYQDETELIELITTDKLGVQNNIKSERTSDLDKLDDWTTVDEEKPEIGELEFEEITEDNSDVFGDDLMRYLKSNESPKKKPSSKIYSMQFKEITKQDYDLFEQLETESALLVNKLDRLLDRLADYEYPSIQLTEMGSFVQSMSNKIYYTKNGVIVADVLRDGYDDDQFSRLFNEDGKTDVFLSLPTVDIQNKRDNTERSQLHLHHQMNGNGKVKSSSMYNLGKIIGTKKKMSESEEFEDEKKLNATTRFGRWLKKKI</sequence>
<dbReference type="GO" id="GO:0007121">
    <property type="term" value="P:bipolar cellular bud site selection"/>
    <property type="evidence" value="ECO:0007669"/>
    <property type="project" value="EnsemblFungi"/>
</dbReference>
<dbReference type="GO" id="GO:0000131">
    <property type="term" value="C:incipient cellular bud site"/>
    <property type="evidence" value="ECO:0007669"/>
    <property type="project" value="EnsemblFungi"/>
</dbReference>
<dbReference type="CDD" id="cd00030">
    <property type="entry name" value="C2"/>
    <property type="match status" value="1"/>
</dbReference>
<feature type="domain" description="Ras-GAP" evidence="2">
    <location>
        <begin position="521"/>
        <end position="738"/>
    </location>
</feature>
<dbReference type="SUPFAM" id="SSF48350">
    <property type="entry name" value="GTPase activation domain, GAP"/>
    <property type="match status" value="1"/>
</dbReference>
<dbReference type="PANTHER" id="PTHR10194:SF60">
    <property type="entry name" value="RAS GTPASE-ACTIVATING PROTEIN RASKOL"/>
    <property type="match status" value="1"/>
</dbReference>
<dbReference type="InterPro" id="IPR001936">
    <property type="entry name" value="RasGAP_dom"/>
</dbReference>
<reference evidence="3 4" key="1">
    <citation type="submission" date="2015-10" db="EMBL/GenBank/DDBJ databases">
        <title>Draft genomes sequences of Candida glabrata isolates 1A, 1B, 2A, 2B, 3A and 3B.</title>
        <authorList>
            <person name="Haavelsrud O.E."/>
            <person name="Gaustad P."/>
        </authorList>
    </citation>
    <scope>NUCLEOTIDE SEQUENCE [LARGE SCALE GENOMIC DNA]</scope>
    <source>
        <strain evidence="3">910700640</strain>
    </source>
</reference>
<dbReference type="InterPro" id="IPR008936">
    <property type="entry name" value="Rho_GTPase_activation_prot"/>
</dbReference>
<proteinExistence type="predicted"/>
<dbReference type="VEuPathDB" id="FungiDB:GVI51_J10263"/>
<dbReference type="Pfam" id="PF00616">
    <property type="entry name" value="RasGAP"/>
    <property type="match status" value="1"/>
</dbReference>
<evidence type="ECO:0000259" key="2">
    <source>
        <dbReference type="PROSITE" id="PS50018"/>
    </source>
</evidence>
<protein>
    <submittedName>
        <fullName evidence="3">Inhibitory regulator protein BUD2/CLA2</fullName>
    </submittedName>
</protein>
<dbReference type="Proteomes" id="UP000054886">
    <property type="component" value="Unassembled WGS sequence"/>
</dbReference>
<dbReference type="CDD" id="cd05137">
    <property type="entry name" value="RasGAP_CLA2_BUD2"/>
    <property type="match status" value="1"/>
</dbReference>
<dbReference type="GO" id="GO:0031578">
    <property type="term" value="P:mitotic spindle orientation checkpoint signaling"/>
    <property type="evidence" value="ECO:0007669"/>
    <property type="project" value="EnsemblFungi"/>
</dbReference>
<dbReference type="Gene3D" id="1.10.506.10">
    <property type="entry name" value="GTPase Activation - p120gap, domain 1"/>
    <property type="match status" value="1"/>
</dbReference>
<dbReference type="VEuPathDB" id="FungiDB:CAGL0J10428g"/>
<dbReference type="PANTHER" id="PTHR10194">
    <property type="entry name" value="RAS GTPASE-ACTIVATING PROTEINS"/>
    <property type="match status" value="1"/>
</dbReference>
<dbReference type="VEuPathDB" id="FungiDB:GWK60_J10241"/>
<dbReference type="GO" id="GO:0001403">
    <property type="term" value="P:invasive growth in response to glucose limitation"/>
    <property type="evidence" value="ECO:0007669"/>
    <property type="project" value="EnsemblFungi"/>
</dbReference>
<dbReference type="PROSITE" id="PS50018">
    <property type="entry name" value="RAS_GTPASE_ACTIV_2"/>
    <property type="match status" value="1"/>
</dbReference>
<dbReference type="EMBL" id="LLZZ01000064">
    <property type="protein sequence ID" value="KTB10136.1"/>
    <property type="molecule type" value="Genomic_DNA"/>
</dbReference>
<dbReference type="InterPro" id="IPR035892">
    <property type="entry name" value="C2_domain_sf"/>
</dbReference>
<dbReference type="SMART" id="SM00323">
    <property type="entry name" value="RasGAP"/>
    <property type="match status" value="1"/>
</dbReference>
<keyword evidence="1" id="KW-0343">GTPase activation</keyword>
<gene>
    <name evidence="3" type="ORF">AO440_003213</name>
</gene>
<dbReference type="AlphaFoldDB" id="A0A0W0CG05"/>
<dbReference type="GO" id="GO:0005096">
    <property type="term" value="F:GTPase activator activity"/>
    <property type="evidence" value="ECO:0007669"/>
    <property type="project" value="UniProtKB-KW"/>
</dbReference>
<dbReference type="InterPro" id="IPR039360">
    <property type="entry name" value="Ras_GTPase"/>
</dbReference>
<dbReference type="GO" id="GO:0005935">
    <property type="term" value="C:cellular bud neck"/>
    <property type="evidence" value="ECO:0007669"/>
    <property type="project" value="EnsemblFungi"/>
</dbReference>
<dbReference type="GO" id="GO:0007120">
    <property type="term" value="P:axial cellular bud site selection"/>
    <property type="evidence" value="ECO:0007669"/>
    <property type="project" value="EnsemblFungi"/>
</dbReference>
<evidence type="ECO:0000256" key="1">
    <source>
        <dbReference type="ARBA" id="ARBA00022468"/>
    </source>
</evidence>
<evidence type="ECO:0000313" key="3">
    <source>
        <dbReference type="EMBL" id="KTB10136.1"/>
    </source>
</evidence>
<evidence type="ECO:0000313" key="4">
    <source>
        <dbReference type="Proteomes" id="UP000054886"/>
    </source>
</evidence>
<name>A0A0W0CG05_CANGB</name>
<accession>A0A0W0CG05</accession>
<dbReference type="VEuPathDB" id="FungiDB:B1J91_J10428g"/>
<dbReference type="Gene3D" id="2.60.40.150">
    <property type="entry name" value="C2 domain"/>
    <property type="match status" value="1"/>
</dbReference>
<comment type="caution">
    <text evidence="3">The sequence shown here is derived from an EMBL/GenBank/DDBJ whole genome shotgun (WGS) entry which is preliminary data.</text>
</comment>